<dbReference type="GO" id="GO:0061630">
    <property type="term" value="F:ubiquitin protein ligase activity"/>
    <property type="evidence" value="ECO:0007669"/>
    <property type="project" value="UniProtKB-EC"/>
</dbReference>
<dbReference type="AlphaFoldDB" id="A0A5C3MW60"/>
<evidence type="ECO:0000256" key="3">
    <source>
        <dbReference type="ARBA" id="ARBA00022679"/>
    </source>
</evidence>
<dbReference type="Pfam" id="PF01485">
    <property type="entry name" value="IBR"/>
    <property type="match status" value="2"/>
</dbReference>
<dbReference type="InterPro" id="IPR013083">
    <property type="entry name" value="Znf_RING/FYVE/PHD"/>
</dbReference>
<evidence type="ECO:0000256" key="1">
    <source>
        <dbReference type="ARBA" id="ARBA00001798"/>
    </source>
</evidence>
<keyword evidence="3" id="KW-0808">Transferase</keyword>
<evidence type="ECO:0000313" key="11">
    <source>
        <dbReference type="Proteomes" id="UP000305948"/>
    </source>
</evidence>
<dbReference type="EMBL" id="ML213516">
    <property type="protein sequence ID" value="TFK49400.1"/>
    <property type="molecule type" value="Genomic_DNA"/>
</dbReference>
<dbReference type="EC" id="2.3.2.31" evidence="2"/>
<dbReference type="InterPro" id="IPR031127">
    <property type="entry name" value="E3_UB_ligase_RBR"/>
</dbReference>
<dbReference type="SUPFAM" id="SSF57850">
    <property type="entry name" value="RING/U-box"/>
    <property type="match status" value="3"/>
</dbReference>
<comment type="catalytic activity">
    <reaction evidence="1">
        <text>[E2 ubiquitin-conjugating enzyme]-S-ubiquitinyl-L-cysteine + [acceptor protein]-L-lysine = [E2 ubiquitin-conjugating enzyme]-L-cysteine + [acceptor protein]-N(6)-ubiquitinyl-L-lysine.</text>
        <dbReference type="EC" id="2.3.2.31"/>
    </reaction>
</comment>
<dbReference type="Gene3D" id="1.20.120.1750">
    <property type="match status" value="1"/>
</dbReference>
<evidence type="ECO:0000256" key="5">
    <source>
        <dbReference type="ARBA" id="ARBA00022737"/>
    </source>
</evidence>
<evidence type="ECO:0000256" key="6">
    <source>
        <dbReference type="ARBA" id="ARBA00022771"/>
    </source>
</evidence>
<evidence type="ECO:0000259" key="9">
    <source>
        <dbReference type="PROSITE" id="PS51873"/>
    </source>
</evidence>
<evidence type="ECO:0000256" key="4">
    <source>
        <dbReference type="ARBA" id="ARBA00022723"/>
    </source>
</evidence>
<evidence type="ECO:0000256" key="7">
    <source>
        <dbReference type="ARBA" id="ARBA00022786"/>
    </source>
</evidence>
<dbReference type="Proteomes" id="UP000305948">
    <property type="component" value="Unassembled WGS sequence"/>
</dbReference>
<keyword evidence="5" id="KW-0677">Repeat</keyword>
<evidence type="ECO:0000313" key="10">
    <source>
        <dbReference type="EMBL" id="TFK49400.1"/>
    </source>
</evidence>
<dbReference type="CDD" id="cd22584">
    <property type="entry name" value="Rcat_RBR_unk"/>
    <property type="match status" value="1"/>
</dbReference>
<evidence type="ECO:0000256" key="2">
    <source>
        <dbReference type="ARBA" id="ARBA00012251"/>
    </source>
</evidence>
<accession>A0A5C3MW60</accession>
<evidence type="ECO:0000256" key="8">
    <source>
        <dbReference type="ARBA" id="ARBA00022833"/>
    </source>
</evidence>
<organism evidence="10 11">
    <name type="scientific">Heliocybe sulcata</name>
    <dbReference type="NCBI Taxonomy" id="5364"/>
    <lineage>
        <taxon>Eukaryota</taxon>
        <taxon>Fungi</taxon>
        <taxon>Dikarya</taxon>
        <taxon>Basidiomycota</taxon>
        <taxon>Agaricomycotina</taxon>
        <taxon>Agaricomycetes</taxon>
        <taxon>Gloeophyllales</taxon>
        <taxon>Gloeophyllaceae</taxon>
        <taxon>Heliocybe</taxon>
    </lineage>
</organism>
<dbReference type="PROSITE" id="PS51873">
    <property type="entry name" value="TRIAD"/>
    <property type="match status" value="1"/>
</dbReference>
<dbReference type="GO" id="GO:0008270">
    <property type="term" value="F:zinc ion binding"/>
    <property type="evidence" value="ECO:0007669"/>
    <property type="project" value="UniProtKB-KW"/>
</dbReference>
<gene>
    <name evidence="10" type="ORF">OE88DRAFT_1633276</name>
</gene>
<dbReference type="InterPro" id="IPR002867">
    <property type="entry name" value="IBR_dom"/>
</dbReference>
<keyword evidence="8" id="KW-0862">Zinc</keyword>
<reference evidence="10 11" key="1">
    <citation type="journal article" date="2019" name="Nat. Ecol. Evol.">
        <title>Megaphylogeny resolves global patterns of mushroom evolution.</title>
        <authorList>
            <person name="Varga T."/>
            <person name="Krizsan K."/>
            <person name="Foldi C."/>
            <person name="Dima B."/>
            <person name="Sanchez-Garcia M."/>
            <person name="Sanchez-Ramirez S."/>
            <person name="Szollosi G.J."/>
            <person name="Szarkandi J.G."/>
            <person name="Papp V."/>
            <person name="Albert L."/>
            <person name="Andreopoulos W."/>
            <person name="Angelini C."/>
            <person name="Antonin V."/>
            <person name="Barry K.W."/>
            <person name="Bougher N.L."/>
            <person name="Buchanan P."/>
            <person name="Buyck B."/>
            <person name="Bense V."/>
            <person name="Catcheside P."/>
            <person name="Chovatia M."/>
            <person name="Cooper J."/>
            <person name="Damon W."/>
            <person name="Desjardin D."/>
            <person name="Finy P."/>
            <person name="Geml J."/>
            <person name="Haridas S."/>
            <person name="Hughes K."/>
            <person name="Justo A."/>
            <person name="Karasinski D."/>
            <person name="Kautmanova I."/>
            <person name="Kiss B."/>
            <person name="Kocsube S."/>
            <person name="Kotiranta H."/>
            <person name="LaButti K.M."/>
            <person name="Lechner B.E."/>
            <person name="Liimatainen K."/>
            <person name="Lipzen A."/>
            <person name="Lukacs Z."/>
            <person name="Mihaltcheva S."/>
            <person name="Morgado L.N."/>
            <person name="Niskanen T."/>
            <person name="Noordeloos M.E."/>
            <person name="Ohm R.A."/>
            <person name="Ortiz-Santana B."/>
            <person name="Ovrebo C."/>
            <person name="Racz N."/>
            <person name="Riley R."/>
            <person name="Savchenko A."/>
            <person name="Shiryaev A."/>
            <person name="Soop K."/>
            <person name="Spirin V."/>
            <person name="Szebenyi C."/>
            <person name="Tomsovsky M."/>
            <person name="Tulloss R.E."/>
            <person name="Uehling J."/>
            <person name="Grigoriev I.V."/>
            <person name="Vagvolgyi C."/>
            <person name="Papp T."/>
            <person name="Martin F.M."/>
            <person name="Miettinen O."/>
            <person name="Hibbett D.S."/>
            <person name="Nagy L.G."/>
        </authorList>
    </citation>
    <scope>NUCLEOTIDE SEQUENCE [LARGE SCALE GENOMIC DNA]</scope>
    <source>
        <strain evidence="10 11">OMC1185</strain>
    </source>
</reference>
<keyword evidence="4" id="KW-0479">Metal-binding</keyword>
<protein>
    <recommendedName>
        <fullName evidence="2">RBR-type E3 ubiquitin transferase</fullName>
        <ecNumber evidence="2">2.3.2.31</ecNumber>
    </recommendedName>
</protein>
<sequence>MAAAIASSNEDALSELLITQLLEEDMRSLASAKVAERLQLDAAISQSVQGKQRIPKFSKTPPKTDDDLAIEVLAADARLTSDATYAQMLQHSIDVDVAASRQSAMQLAAAERKAVLDAEFARRLQEADEQGFDITDARMMDAEELLGTDTISNIMASDPNNKGKGRSDGLVQNQAAVNREAFQHDHPNIGYPTCGICMEPFQGTSNPLSASRSANSSTRLLFGLRLPCPESHGYCMDCLASYINSKIDLEGAGATNTEAAVFPIRCPECTIVEWPIGIEDGVAERVLGEQAITLWHHRKLLESIPRYYCPNPRCSALVQLPEDQDQAQALCPSCSKVVCIPCRVMWHENMTCEEYQAIPLDERSAEDQMLLQLARAKNWRRCPNCSVIVELTVGCNHITCRCKTHFCFKCGSPWDIQAVRCTRDPPCDLWDEEMLLEARERERQAQHAAPAPVQAAPRAAPAQFGAGGWAPEEYYGVQIVNRDRRALDWMTDPAVVCGRHWFTNHMLQDLTCGYCDVRLNSVADLQYHLAHTMQHPVYTCCGRFFKRDIDFERHVNAVPRRFGRHIHQLETH</sequence>
<dbReference type="STRING" id="5364.A0A5C3MW60"/>
<keyword evidence="7" id="KW-0833">Ubl conjugation pathway</keyword>
<dbReference type="OrthoDB" id="9977870at2759"/>
<name>A0A5C3MW60_9AGAM</name>
<dbReference type="GO" id="GO:0016567">
    <property type="term" value="P:protein ubiquitination"/>
    <property type="evidence" value="ECO:0007669"/>
    <property type="project" value="InterPro"/>
</dbReference>
<feature type="domain" description="RING-type" evidence="9">
    <location>
        <begin position="190"/>
        <end position="431"/>
    </location>
</feature>
<proteinExistence type="predicted"/>
<keyword evidence="11" id="KW-1185">Reference proteome</keyword>
<dbReference type="Gene3D" id="3.30.40.10">
    <property type="entry name" value="Zinc/RING finger domain, C3HC4 (zinc finger)"/>
    <property type="match status" value="1"/>
</dbReference>
<keyword evidence="6" id="KW-0863">Zinc-finger</keyword>
<dbReference type="SMART" id="SM00647">
    <property type="entry name" value="IBR"/>
    <property type="match status" value="2"/>
</dbReference>
<dbReference type="PANTHER" id="PTHR11685">
    <property type="entry name" value="RBR FAMILY RING FINGER AND IBR DOMAIN-CONTAINING"/>
    <property type="match status" value="1"/>
</dbReference>
<dbReference type="InterPro" id="IPR044066">
    <property type="entry name" value="TRIAD_supradom"/>
</dbReference>
<dbReference type="CDD" id="cd22582">
    <property type="entry name" value="BRcat_RBR_unk"/>
    <property type="match status" value="1"/>
</dbReference>